<sequence>MEEKKPSLMRIFLEHMSVPVGVPADADDFESQLRCAWEAGRDPWPQVALSAEVFVRYLAQRLDSGCRGMPLALVLNQLSQGDLYLACACVHGMPGAIAALESHYMAKLPALLGFLKRSPMLIDDVCQLVRIHLLVGSNGSGPKLADYTGRGSLLSWIRVMAVRIALRLGGQIRETVPEENLTAAIVAMPEPGADTELELIRRRYRREFRRAMHEAFAELSSVRRYQLRLHFIERLSTTQMGAMFYVNQSTVSRWLKHARQAIREGTKRRLQERFGLFSKEFMSLWNAIESQFDLSISQIFREEE</sequence>
<name>A0ABT4A7Q0_9BACT</name>
<organism evidence="1 2">
    <name type="scientific">Archangium lansingense</name>
    <dbReference type="NCBI Taxonomy" id="2995310"/>
    <lineage>
        <taxon>Bacteria</taxon>
        <taxon>Pseudomonadati</taxon>
        <taxon>Myxococcota</taxon>
        <taxon>Myxococcia</taxon>
        <taxon>Myxococcales</taxon>
        <taxon>Cystobacterineae</taxon>
        <taxon>Archangiaceae</taxon>
        <taxon>Archangium</taxon>
    </lineage>
</organism>
<dbReference type="InterPro" id="IPR011745">
    <property type="entry name" value="RNA_pol_sigma70_MYXXA"/>
</dbReference>
<dbReference type="InterPro" id="IPR013324">
    <property type="entry name" value="RNA_pol_sigma_r3/r4-like"/>
</dbReference>
<dbReference type="NCBIfam" id="TIGR02937">
    <property type="entry name" value="sigma70-ECF"/>
    <property type="match status" value="1"/>
</dbReference>
<dbReference type="EMBL" id="JAPNKA010000001">
    <property type="protein sequence ID" value="MCY1077667.1"/>
    <property type="molecule type" value="Genomic_DNA"/>
</dbReference>
<dbReference type="RefSeq" id="WP_267536485.1">
    <property type="nucleotide sequence ID" value="NZ_JAPNKA010000001.1"/>
</dbReference>
<keyword evidence="2" id="KW-1185">Reference proteome</keyword>
<reference evidence="1 2" key="1">
    <citation type="submission" date="2022-11" db="EMBL/GenBank/DDBJ databases">
        <title>Minimal conservation of predation-associated metabolite biosynthetic gene clusters underscores biosynthetic potential of Myxococcota including descriptions for ten novel species: Archangium lansinium sp. nov., Myxococcus landrumus sp. nov., Nannocystis bai.</title>
        <authorList>
            <person name="Ahearne A."/>
            <person name="Stevens C."/>
            <person name="Phillips K."/>
        </authorList>
    </citation>
    <scope>NUCLEOTIDE SEQUENCE [LARGE SCALE GENOMIC DNA]</scope>
    <source>
        <strain evidence="1 2">MIWBW</strain>
    </source>
</reference>
<dbReference type="Gene3D" id="1.10.10.10">
    <property type="entry name" value="Winged helix-like DNA-binding domain superfamily/Winged helix DNA-binding domain"/>
    <property type="match status" value="1"/>
</dbReference>
<evidence type="ECO:0000313" key="1">
    <source>
        <dbReference type="EMBL" id="MCY1077667.1"/>
    </source>
</evidence>
<proteinExistence type="predicted"/>
<dbReference type="SUPFAM" id="SSF88659">
    <property type="entry name" value="Sigma3 and sigma4 domains of RNA polymerase sigma factors"/>
    <property type="match status" value="1"/>
</dbReference>
<dbReference type="InterPro" id="IPR014284">
    <property type="entry name" value="RNA_pol_sigma-70_dom"/>
</dbReference>
<protein>
    <submittedName>
        <fullName evidence="1">Sigma-70 family RNA polymerase sigma factor</fullName>
    </submittedName>
</protein>
<dbReference type="InterPro" id="IPR036388">
    <property type="entry name" value="WH-like_DNA-bd_sf"/>
</dbReference>
<evidence type="ECO:0000313" key="2">
    <source>
        <dbReference type="Proteomes" id="UP001207654"/>
    </source>
</evidence>
<accession>A0ABT4A7Q0</accession>
<dbReference type="Proteomes" id="UP001207654">
    <property type="component" value="Unassembled WGS sequence"/>
</dbReference>
<comment type="caution">
    <text evidence="1">The sequence shown here is derived from an EMBL/GenBank/DDBJ whole genome shotgun (WGS) entry which is preliminary data.</text>
</comment>
<dbReference type="NCBIfam" id="TIGR03001">
    <property type="entry name" value="Sig-70_gmx1"/>
    <property type="match status" value="1"/>
</dbReference>
<gene>
    <name evidence="1" type="ORF">OV287_24650</name>
</gene>